<dbReference type="EMBL" id="JAHHUM010002608">
    <property type="protein sequence ID" value="KAK5602616.1"/>
    <property type="molecule type" value="Genomic_DNA"/>
</dbReference>
<organism evidence="1 2">
    <name type="scientific">Crenichthys baileyi</name>
    <name type="common">White River springfish</name>
    <dbReference type="NCBI Taxonomy" id="28760"/>
    <lineage>
        <taxon>Eukaryota</taxon>
        <taxon>Metazoa</taxon>
        <taxon>Chordata</taxon>
        <taxon>Craniata</taxon>
        <taxon>Vertebrata</taxon>
        <taxon>Euteleostomi</taxon>
        <taxon>Actinopterygii</taxon>
        <taxon>Neopterygii</taxon>
        <taxon>Teleostei</taxon>
        <taxon>Neoteleostei</taxon>
        <taxon>Acanthomorphata</taxon>
        <taxon>Ovalentaria</taxon>
        <taxon>Atherinomorphae</taxon>
        <taxon>Cyprinodontiformes</taxon>
        <taxon>Goodeidae</taxon>
        <taxon>Crenichthys</taxon>
    </lineage>
</organism>
<reference evidence="1 2" key="1">
    <citation type="submission" date="2021-06" db="EMBL/GenBank/DDBJ databases">
        <authorList>
            <person name="Palmer J.M."/>
        </authorList>
    </citation>
    <scope>NUCLEOTIDE SEQUENCE [LARGE SCALE GENOMIC DNA]</scope>
    <source>
        <strain evidence="1 2">MEX-2019</strain>
        <tissue evidence="1">Muscle</tissue>
    </source>
</reference>
<proteinExistence type="predicted"/>
<protein>
    <submittedName>
        <fullName evidence="1">Uncharacterized protein</fullName>
    </submittedName>
</protein>
<evidence type="ECO:0000313" key="2">
    <source>
        <dbReference type="Proteomes" id="UP001311232"/>
    </source>
</evidence>
<comment type="caution">
    <text evidence="1">The sequence shown here is derived from an EMBL/GenBank/DDBJ whole genome shotgun (WGS) entry which is preliminary data.</text>
</comment>
<keyword evidence="2" id="KW-1185">Reference proteome</keyword>
<evidence type="ECO:0000313" key="1">
    <source>
        <dbReference type="EMBL" id="KAK5602616.1"/>
    </source>
</evidence>
<gene>
    <name evidence="1" type="ORF">CRENBAI_006589</name>
</gene>
<dbReference type="AlphaFoldDB" id="A0AAV9R0Y1"/>
<sequence length="113" mass="11583">MGSLASSPSSLPGARGPRNDVLEQAVERFTPVQHNCGATLGLNVGNTVTGLHAAVPPLPPIPGRVKIMDINNQHIAGILQMLPEFLPGSAPSLIAYLCILSELTGASAVVPLG</sequence>
<dbReference type="Proteomes" id="UP001311232">
    <property type="component" value="Unassembled WGS sequence"/>
</dbReference>
<accession>A0AAV9R0Y1</accession>
<name>A0AAV9R0Y1_9TELE</name>